<comment type="caution">
    <text evidence="3">The sequence shown here is derived from an EMBL/GenBank/DDBJ whole genome shotgun (WGS) entry which is preliminary data.</text>
</comment>
<dbReference type="PANTHER" id="PTHR45918">
    <property type="entry name" value="ALPHA-1,3/1,6-MANNOSYLTRANSFERASE ALG2"/>
    <property type="match status" value="1"/>
</dbReference>
<evidence type="ECO:0000259" key="2">
    <source>
        <dbReference type="Pfam" id="PF00534"/>
    </source>
</evidence>
<sequence length="385" mass="43796">MSRKGGNLNLAKSLLVYDFLLVKGGAEALSIDLCSKTENMELLVSFIEQRNFSHLSLSANKLHSLRKKYSHPVLQALFISRAFESTKFDFCNYEKVIFSGSYAPLAVNNSTFGCNILYCHTPPRFVYDLKYFYLNRLPFWQRPFLQLLIRFLKPKYEHSVRKMDLVIANSVNVKRRLKNHLNQDSIVIYPPCHIDKYQWKSQGDYYLSTARVEPFKRIKLIVKAFMIMPDKKLIVASGGSELEELKQLATGFNNITFTGWCDEQVLIDLVNNCIATIYLPIDEDFGISPVESMAAGKPVIGVNEGGVKETVLQNKTGILCPESPKICDVVFAVEQLTEEYAIYLRENCIERAKAFSAQIFIEKMQALLNCKDCDLVTTAKEVDAS</sequence>
<evidence type="ECO:0000313" key="4">
    <source>
        <dbReference type="Proteomes" id="UP000315303"/>
    </source>
</evidence>
<dbReference type="Gene3D" id="3.40.50.2000">
    <property type="entry name" value="Glycogen Phosphorylase B"/>
    <property type="match status" value="1"/>
</dbReference>
<dbReference type="SUPFAM" id="SSF53756">
    <property type="entry name" value="UDP-Glycosyltransferase/glycogen phosphorylase"/>
    <property type="match status" value="1"/>
</dbReference>
<name>A0A502L3U8_9GAMM</name>
<organism evidence="3 4">
    <name type="scientific">Litorilituus lipolyticus</name>
    <dbReference type="NCBI Taxonomy" id="2491017"/>
    <lineage>
        <taxon>Bacteria</taxon>
        <taxon>Pseudomonadati</taxon>
        <taxon>Pseudomonadota</taxon>
        <taxon>Gammaproteobacteria</taxon>
        <taxon>Alteromonadales</taxon>
        <taxon>Colwelliaceae</taxon>
        <taxon>Litorilituus</taxon>
    </lineage>
</organism>
<dbReference type="OrthoDB" id="4611853at2"/>
<dbReference type="InterPro" id="IPR027054">
    <property type="entry name" value="ALG2"/>
</dbReference>
<dbReference type="PANTHER" id="PTHR45918:SF1">
    <property type="entry name" value="ALPHA-1,3_1,6-MANNOSYLTRANSFERASE ALG2"/>
    <property type="match status" value="1"/>
</dbReference>
<reference evidence="3 4" key="1">
    <citation type="submission" date="2019-01" db="EMBL/GenBank/DDBJ databases">
        <title>Litorilituus lipolytica sp. nov., isolated from intertidal sand of the Yellow Sea in China.</title>
        <authorList>
            <person name="Liu A."/>
        </authorList>
    </citation>
    <scope>NUCLEOTIDE SEQUENCE [LARGE SCALE GENOMIC DNA]</scope>
    <source>
        <strain evidence="3 4">RZ04</strain>
    </source>
</reference>
<keyword evidence="4" id="KW-1185">Reference proteome</keyword>
<dbReference type="Pfam" id="PF00534">
    <property type="entry name" value="Glycos_transf_1"/>
    <property type="match status" value="1"/>
</dbReference>
<dbReference type="EMBL" id="SAWY01000009">
    <property type="protein sequence ID" value="TPH17065.1"/>
    <property type="molecule type" value="Genomic_DNA"/>
</dbReference>
<feature type="domain" description="Glycosyl transferase family 1" evidence="2">
    <location>
        <begin position="195"/>
        <end position="354"/>
    </location>
</feature>
<evidence type="ECO:0000256" key="1">
    <source>
        <dbReference type="ARBA" id="ARBA00022679"/>
    </source>
</evidence>
<dbReference type="InterPro" id="IPR001296">
    <property type="entry name" value="Glyco_trans_1"/>
</dbReference>
<accession>A0A502L3U8</accession>
<proteinExistence type="predicted"/>
<keyword evidence="1 3" id="KW-0808">Transferase</keyword>
<protein>
    <submittedName>
        <fullName evidence="3">Glycosyltransferase</fullName>
    </submittedName>
</protein>
<gene>
    <name evidence="3" type="ORF">EPA86_05115</name>
</gene>
<dbReference type="GO" id="GO:0004378">
    <property type="term" value="F:GDP-Man:Man(1)GlcNAc(2)-PP-Dol alpha-1,3-mannosyltransferase activity"/>
    <property type="evidence" value="ECO:0007669"/>
    <property type="project" value="InterPro"/>
</dbReference>
<dbReference type="Proteomes" id="UP000315303">
    <property type="component" value="Unassembled WGS sequence"/>
</dbReference>
<evidence type="ECO:0000313" key="3">
    <source>
        <dbReference type="EMBL" id="TPH17065.1"/>
    </source>
</evidence>
<dbReference type="GO" id="GO:0012505">
    <property type="term" value="C:endomembrane system"/>
    <property type="evidence" value="ECO:0007669"/>
    <property type="project" value="TreeGrafter"/>
</dbReference>
<dbReference type="AlphaFoldDB" id="A0A502L3U8"/>